<evidence type="ECO:0000256" key="1">
    <source>
        <dbReference type="ARBA" id="ARBA00001954"/>
    </source>
</evidence>
<keyword evidence="3" id="KW-0479">Metal-binding</keyword>
<dbReference type="PANTHER" id="PTHR10696:SF25">
    <property type="entry name" value="OXIDOREDUCTASE AIM17-RELATED"/>
    <property type="match status" value="1"/>
</dbReference>
<dbReference type="AlphaFoldDB" id="A0A7I7LBE3"/>
<protein>
    <recommendedName>
        <fullName evidence="7">TauD/TfdA-like domain-containing protein</fullName>
    </recommendedName>
</protein>
<evidence type="ECO:0000256" key="2">
    <source>
        <dbReference type="ARBA" id="ARBA00008654"/>
    </source>
</evidence>
<dbReference type="InterPro" id="IPR003819">
    <property type="entry name" value="TauD/TfdA-like"/>
</dbReference>
<dbReference type="Proteomes" id="UP000467164">
    <property type="component" value="Chromosome"/>
</dbReference>
<evidence type="ECO:0000313" key="8">
    <source>
        <dbReference type="EMBL" id="BBX57075.1"/>
    </source>
</evidence>
<evidence type="ECO:0000256" key="4">
    <source>
        <dbReference type="ARBA" id="ARBA00022964"/>
    </source>
</evidence>
<dbReference type="Pfam" id="PF02668">
    <property type="entry name" value="TauD"/>
    <property type="match status" value="1"/>
</dbReference>
<dbReference type="InterPro" id="IPR042098">
    <property type="entry name" value="TauD-like_sf"/>
</dbReference>
<organism evidence="8 9">
    <name type="scientific">Mycobacterium shottsii</name>
    <dbReference type="NCBI Taxonomy" id="133549"/>
    <lineage>
        <taxon>Bacteria</taxon>
        <taxon>Bacillati</taxon>
        <taxon>Actinomycetota</taxon>
        <taxon>Actinomycetes</taxon>
        <taxon>Mycobacteriales</taxon>
        <taxon>Mycobacteriaceae</taxon>
        <taxon>Mycobacterium</taxon>
        <taxon>Mycobacterium ulcerans group</taxon>
    </lineage>
</organism>
<keyword evidence="9" id="KW-1185">Reference proteome</keyword>
<dbReference type="InterPro" id="IPR050411">
    <property type="entry name" value="AlphaKG_dependent_hydroxylases"/>
</dbReference>
<proteinExistence type="inferred from homology"/>
<accession>A0A7I7LBE3</accession>
<evidence type="ECO:0000256" key="3">
    <source>
        <dbReference type="ARBA" id="ARBA00022723"/>
    </source>
</evidence>
<dbReference type="PANTHER" id="PTHR10696">
    <property type="entry name" value="GAMMA-BUTYROBETAINE HYDROXYLASE-RELATED"/>
    <property type="match status" value="1"/>
</dbReference>
<dbReference type="GO" id="GO:0045329">
    <property type="term" value="P:carnitine biosynthetic process"/>
    <property type="evidence" value="ECO:0007669"/>
    <property type="project" value="TreeGrafter"/>
</dbReference>
<dbReference type="EMBL" id="AP022572">
    <property type="protein sequence ID" value="BBX57075.1"/>
    <property type="molecule type" value="Genomic_DNA"/>
</dbReference>
<evidence type="ECO:0000259" key="7">
    <source>
        <dbReference type="Pfam" id="PF02668"/>
    </source>
</evidence>
<keyword evidence="4" id="KW-0223">Dioxygenase</keyword>
<sequence>MLEGAPTRVGVVGPTAARIAPVMPTIYGDTWLVRVEDRPVNIAYTACALPFHQDLCAYETPPGLQLLHCIEFDAAVTGGQTWFCDGLAAAERVRVQAPDNFETLCQVWATFATVNRQQHMVVRKPHLVVDDRANLVGINWAPPFEGAFAGDPADEERYRRAYQTFTSAVEDGPRLALRLQPGEIVVFQNRRTLHARQAYTQPTASARRVLEGCYLSADDVANRSQMLARTRPAPVGTGPTT</sequence>
<evidence type="ECO:0000256" key="5">
    <source>
        <dbReference type="ARBA" id="ARBA00023002"/>
    </source>
</evidence>
<dbReference type="GO" id="GO:0051213">
    <property type="term" value="F:dioxygenase activity"/>
    <property type="evidence" value="ECO:0007669"/>
    <property type="project" value="UniProtKB-KW"/>
</dbReference>
<dbReference type="KEGG" id="msho:MSHO_24200"/>
<name>A0A7I7LBE3_9MYCO</name>
<gene>
    <name evidence="8" type="ORF">MSHO_24200</name>
</gene>
<keyword evidence="6" id="KW-0408">Iron</keyword>
<reference evidence="8 9" key="1">
    <citation type="journal article" date="2019" name="Emerg. Microbes Infect.">
        <title>Comprehensive subspecies identification of 175 nontuberculous mycobacteria species based on 7547 genomic profiles.</title>
        <authorList>
            <person name="Matsumoto Y."/>
            <person name="Kinjo T."/>
            <person name="Motooka D."/>
            <person name="Nabeya D."/>
            <person name="Jung N."/>
            <person name="Uechi K."/>
            <person name="Horii T."/>
            <person name="Iida T."/>
            <person name="Fujita J."/>
            <person name="Nakamura S."/>
        </authorList>
    </citation>
    <scope>NUCLEOTIDE SEQUENCE [LARGE SCALE GENOMIC DNA]</scope>
    <source>
        <strain evidence="8 9">JCM 12657</strain>
    </source>
</reference>
<dbReference type="SUPFAM" id="SSF51197">
    <property type="entry name" value="Clavaminate synthase-like"/>
    <property type="match status" value="1"/>
</dbReference>
<feature type="domain" description="TauD/TfdA-like" evidence="7">
    <location>
        <begin position="24"/>
        <end position="214"/>
    </location>
</feature>
<comment type="similarity">
    <text evidence="2">Belongs to the gamma-BBH/TMLD family.</text>
</comment>
<evidence type="ECO:0000313" key="9">
    <source>
        <dbReference type="Proteomes" id="UP000467164"/>
    </source>
</evidence>
<comment type="cofactor">
    <cofactor evidence="1">
        <name>Fe(2+)</name>
        <dbReference type="ChEBI" id="CHEBI:29033"/>
    </cofactor>
</comment>
<dbReference type="Gene3D" id="3.60.130.10">
    <property type="entry name" value="Clavaminate synthase-like"/>
    <property type="match status" value="1"/>
</dbReference>
<dbReference type="GO" id="GO:0046872">
    <property type="term" value="F:metal ion binding"/>
    <property type="evidence" value="ECO:0007669"/>
    <property type="project" value="UniProtKB-KW"/>
</dbReference>
<keyword evidence="5" id="KW-0560">Oxidoreductase</keyword>
<evidence type="ECO:0000256" key="6">
    <source>
        <dbReference type="ARBA" id="ARBA00023004"/>
    </source>
</evidence>